<dbReference type="PhylomeDB" id="Q7LXR5"/>
<dbReference type="GO" id="GO:0004825">
    <property type="term" value="F:methionine-tRNA ligase activity"/>
    <property type="evidence" value="ECO:0007669"/>
    <property type="project" value="UniProtKB-EC"/>
</dbReference>
<accession>Q7LXR5</accession>
<dbReference type="HOGENOM" id="CLU_065946_3_1_2"/>
<evidence type="ECO:0000256" key="13">
    <source>
        <dbReference type="ARBA" id="ARBA00023146"/>
    </source>
</evidence>
<evidence type="ECO:0000256" key="11">
    <source>
        <dbReference type="ARBA" id="ARBA00022884"/>
    </source>
</evidence>
<evidence type="ECO:0000256" key="1">
    <source>
        <dbReference type="ARBA" id="ARBA00003314"/>
    </source>
</evidence>
<evidence type="ECO:0000256" key="6">
    <source>
        <dbReference type="ARBA" id="ARBA00022490"/>
    </source>
</evidence>
<dbReference type="NCBIfam" id="TIGR00399">
    <property type="entry name" value="metG_C_term"/>
    <property type="match status" value="1"/>
</dbReference>
<dbReference type="Gene3D" id="2.40.50.140">
    <property type="entry name" value="Nucleic acid-binding proteins"/>
    <property type="match status" value="1"/>
</dbReference>
<keyword evidence="6" id="KW-0963">Cytoplasm</keyword>
<dbReference type="GO" id="GO:0006431">
    <property type="term" value="P:methionyl-tRNA aminoacylation"/>
    <property type="evidence" value="ECO:0007669"/>
    <property type="project" value="InterPro"/>
</dbReference>
<evidence type="ECO:0000256" key="4">
    <source>
        <dbReference type="ARBA" id="ARBA00012838"/>
    </source>
</evidence>
<comment type="function">
    <text evidence="1">Is required not only for elongation of protein synthesis but also for the initiation of all mRNA translation through initiator tRNA(fMet) aminoacylation.</text>
</comment>
<keyword evidence="13" id="KW-0030">Aminoacyl-tRNA synthetase</keyword>
<evidence type="ECO:0000259" key="16">
    <source>
        <dbReference type="PROSITE" id="PS50886"/>
    </source>
</evidence>
<protein>
    <recommendedName>
        <fullName evidence="5">Methionine--tRNA ligase</fullName>
        <ecNumber evidence="4">6.1.1.10</ecNumber>
    </recommendedName>
    <alternativeName>
        <fullName evidence="14">Methionyl-tRNA synthetase</fullName>
    </alternativeName>
</protein>
<evidence type="ECO:0000256" key="15">
    <source>
        <dbReference type="ARBA" id="ARBA00047364"/>
    </source>
</evidence>
<comment type="catalytic activity">
    <reaction evidence="15">
        <text>tRNA(Met) + L-methionine + ATP = L-methionyl-tRNA(Met) + AMP + diphosphate</text>
        <dbReference type="Rhea" id="RHEA:13481"/>
        <dbReference type="Rhea" id="RHEA-COMP:9667"/>
        <dbReference type="Rhea" id="RHEA-COMP:9698"/>
        <dbReference type="ChEBI" id="CHEBI:30616"/>
        <dbReference type="ChEBI" id="CHEBI:33019"/>
        <dbReference type="ChEBI" id="CHEBI:57844"/>
        <dbReference type="ChEBI" id="CHEBI:78442"/>
        <dbReference type="ChEBI" id="CHEBI:78530"/>
        <dbReference type="ChEBI" id="CHEBI:456215"/>
        <dbReference type="EC" id="6.1.1.10"/>
    </reaction>
</comment>
<evidence type="ECO:0000256" key="14">
    <source>
        <dbReference type="ARBA" id="ARBA00030904"/>
    </source>
</evidence>
<dbReference type="AlphaFoldDB" id="Q7LXR5"/>
<dbReference type="Pfam" id="PF01588">
    <property type="entry name" value="tRNA_bind"/>
    <property type="match status" value="1"/>
</dbReference>
<name>Q7LXR5_SACS2</name>
<evidence type="ECO:0000256" key="10">
    <source>
        <dbReference type="ARBA" id="ARBA00022840"/>
    </source>
</evidence>
<dbReference type="InParanoid" id="Q7LXR5"/>
<keyword evidence="8 17" id="KW-0436">Ligase</keyword>
<keyword evidence="9" id="KW-0547">Nucleotide-binding</keyword>
<dbReference type="PATRIC" id="fig|273057.12.peg.632"/>
<comment type="subcellular location">
    <subcellularLocation>
        <location evidence="2">Cytoplasm</location>
    </subcellularLocation>
</comment>
<dbReference type="FunFam" id="2.40.50.140:FF:000042">
    <property type="entry name" value="Methionine--tRNA ligase"/>
    <property type="match status" value="1"/>
</dbReference>
<dbReference type="InterPro" id="IPR002547">
    <property type="entry name" value="tRNA-bd_dom"/>
</dbReference>
<evidence type="ECO:0000256" key="3">
    <source>
        <dbReference type="ARBA" id="ARBA00011738"/>
    </source>
</evidence>
<dbReference type="FunCoup" id="Q7LXR5">
    <property type="interactions" value="2"/>
</dbReference>
<dbReference type="STRING" id="273057.SSO0627"/>
<organism evidence="17 18">
    <name type="scientific">Saccharolobus solfataricus (strain ATCC 35092 / DSM 1617 / JCM 11322 / P2)</name>
    <name type="common">Sulfolobus solfataricus</name>
    <dbReference type="NCBI Taxonomy" id="273057"/>
    <lineage>
        <taxon>Archaea</taxon>
        <taxon>Thermoproteota</taxon>
        <taxon>Thermoprotei</taxon>
        <taxon>Sulfolobales</taxon>
        <taxon>Sulfolobaceae</taxon>
        <taxon>Saccharolobus</taxon>
    </lineage>
</organism>
<dbReference type="EnsemblBacteria" id="AAK40936">
    <property type="protein sequence ID" value="AAK40936"/>
    <property type="gene ID" value="SSO0627"/>
</dbReference>
<evidence type="ECO:0000256" key="9">
    <source>
        <dbReference type="ARBA" id="ARBA00022741"/>
    </source>
</evidence>
<dbReference type="GO" id="GO:0005737">
    <property type="term" value="C:cytoplasm"/>
    <property type="evidence" value="ECO:0007669"/>
    <property type="project" value="UniProtKB-SubCell"/>
</dbReference>
<dbReference type="GO" id="GO:0005524">
    <property type="term" value="F:ATP binding"/>
    <property type="evidence" value="ECO:0007669"/>
    <property type="project" value="UniProtKB-KW"/>
</dbReference>
<sequence>MVFPSEILLTSITTILHNRYKKLASNKYKLLLHYVNQNPYNSSPMLNIMSNQITIDDFAKLDLKVGIVRQAERIEGTRLLKLLIDLGSEQRQIIAGLGEYYTPEELLNKRIIVIANLKPRVIRGFESQGMLLAAGCKEDEAKGIKPRILTVDGEVPPGTKIC</sequence>
<keyword evidence="10" id="KW-0067">ATP-binding</keyword>
<evidence type="ECO:0000313" key="17">
    <source>
        <dbReference type="EMBL" id="AAK40936.1"/>
    </source>
</evidence>
<dbReference type="PANTHER" id="PTHR11586">
    <property type="entry name" value="TRNA-AMINOACYLATION COFACTOR ARC1 FAMILY MEMBER"/>
    <property type="match status" value="1"/>
</dbReference>
<dbReference type="eggNOG" id="arCOG01136">
    <property type="taxonomic scope" value="Archaea"/>
</dbReference>
<keyword evidence="7" id="KW-0820">tRNA-binding</keyword>
<evidence type="ECO:0000256" key="7">
    <source>
        <dbReference type="ARBA" id="ARBA00022555"/>
    </source>
</evidence>
<dbReference type="EC" id="6.1.1.10" evidence="4"/>
<dbReference type="Proteomes" id="UP000001974">
    <property type="component" value="Chromosome"/>
</dbReference>
<evidence type="ECO:0000256" key="12">
    <source>
        <dbReference type="ARBA" id="ARBA00022917"/>
    </source>
</evidence>
<dbReference type="EMBL" id="AE006641">
    <property type="protein sequence ID" value="AAK40936.1"/>
    <property type="molecule type" value="Genomic_DNA"/>
</dbReference>
<dbReference type="PaxDb" id="273057-SSO0627"/>
<dbReference type="KEGG" id="sso:SSO0627"/>
<keyword evidence="12" id="KW-0648">Protein biosynthesis</keyword>
<dbReference type="SUPFAM" id="SSF50249">
    <property type="entry name" value="Nucleic acid-binding proteins"/>
    <property type="match status" value="1"/>
</dbReference>
<dbReference type="PANTHER" id="PTHR11586:SF37">
    <property type="entry name" value="TRNA-BINDING DOMAIN-CONTAINING PROTEIN"/>
    <property type="match status" value="1"/>
</dbReference>
<evidence type="ECO:0000313" key="18">
    <source>
        <dbReference type="Proteomes" id="UP000001974"/>
    </source>
</evidence>
<evidence type="ECO:0000256" key="8">
    <source>
        <dbReference type="ARBA" id="ARBA00022598"/>
    </source>
</evidence>
<dbReference type="InterPro" id="IPR012340">
    <property type="entry name" value="NA-bd_OB-fold"/>
</dbReference>
<evidence type="ECO:0000256" key="2">
    <source>
        <dbReference type="ARBA" id="ARBA00004496"/>
    </source>
</evidence>
<dbReference type="PIR" id="A90210">
    <property type="entry name" value="A90210"/>
</dbReference>
<gene>
    <name evidence="17" type="primary">metS-like</name>
    <name evidence="17" type="ordered locus">SSO0627</name>
</gene>
<keyword evidence="18" id="KW-1185">Reference proteome</keyword>
<keyword evidence="11" id="KW-0694">RNA-binding</keyword>
<comment type="subunit">
    <text evidence="3">Homodimer.</text>
</comment>
<dbReference type="PROSITE" id="PS50886">
    <property type="entry name" value="TRBD"/>
    <property type="match status" value="1"/>
</dbReference>
<evidence type="ECO:0000256" key="5">
    <source>
        <dbReference type="ARBA" id="ARBA00018753"/>
    </source>
</evidence>
<dbReference type="CDD" id="cd02800">
    <property type="entry name" value="tRNA_bind_EcMetRS_like"/>
    <property type="match status" value="1"/>
</dbReference>
<dbReference type="GO" id="GO:0000049">
    <property type="term" value="F:tRNA binding"/>
    <property type="evidence" value="ECO:0007669"/>
    <property type="project" value="UniProtKB-KW"/>
</dbReference>
<dbReference type="InterPro" id="IPR051270">
    <property type="entry name" value="Tyrosine-tRNA_ligase_regulator"/>
</dbReference>
<feature type="domain" description="TRNA-binding" evidence="16">
    <location>
        <begin position="57"/>
        <end position="162"/>
    </location>
</feature>
<dbReference type="InterPro" id="IPR004495">
    <property type="entry name" value="Met-tRNA-synth_bsu_C"/>
</dbReference>
<proteinExistence type="predicted"/>
<reference evidence="18" key="1">
    <citation type="journal article" date="2001" name="Proc. Natl. Acad. Sci. U.S.A.">
        <title>The complete genome of the crenarchaeon Sulfolobus solfataricus P2.</title>
        <authorList>
            <person name="She Q."/>
            <person name="Singh R.K."/>
            <person name="Confalonieri F."/>
            <person name="Zivanovic Y."/>
            <person name="Allard G."/>
            <person name="Awayez M.J."/>
            <person name="Chan-Weiher C.C.-Y."/>
            <person name="Clausen I.G."/>
            <person name="Curtis B.A."/>
            <person name="De Moors A."/>
            <person name="Erauso G."/>
            <person name="Fletcher C."/>
            <person name="Gordon P.M.K."/>
            <person name="Heikamp-de Jong I."/>
            <person name="Jeffries A.C."/>
            <person name="Kozera C.J."/>
            <person name="Medina N."/>
            <person name="Peng X."/>
            <person name="Thi-Ngoc H.P."/>
            <person name="Redder P."/>
            <person name="Schenk M.E."/>
            <person name="Theriault C."/>
            <person name="Tolstrup N."/>
            <person name="Charlebois R.L."/>
            <person name="Doolittle W.F."/>
            <person name="Duguet M."/>
            <person name="Gaasterland T."/>
            <person name="Garrett R.A."/>
            <person name="Ragan M.A."/>
            <person name="Sensen C.W."/>
            <person name="Van der Oost J."/>
        </authorList>
    </citation>
    <scope>NUCLEOTIDE SEQUENCE [LARGE SCALE GENOMIC DNA]</scope>
    <source>
        <strain evidence="18">ATCC 35092 / DSM 1617 / JCM 11322 / P2</strain>
    </source>
</reference>